<protein>
    <recommendedName>
        <fullName evidence="1">AAA ATPase AAA+ lid domain-containing protein</fullName>
    </recommendedName>
</protein>
<keyword evidence="3" id="KW-1185">Reference proteome</keyword>
<dbReference type="EnsemblPlants" id="TraesCS7D02G060300.1">
    <property type="protein sequence ID" value="TraesCS7D02G060300.1"/>
    <property type="gene ID" value="TraesCS7D02G060300"/>
</dbReference>
<accession>A0A3B6TCT3</accession>
<dbReference type="Gene3D" id="1.10.8.60">
    <property type="match status" value="1"/>
</dbReference>
<proteinExistence type="predicted"/>
<dbReference type="Gramene" id="TraesNOR7D03G04339080.1">
    <property type="protein sequence ID" value="TraesNOR7D03G04339080.1"/>
    <property type="gene ID" value="TraesNOR7D03G04339080"/>
</dbReference>
<dbReference type="Gramene" id="TraesJAG7D03G04273690.1">
    <property type="protein sequence ID" value="TraesJAG7D03G04273690.1"/>
    <property type="gene ID" value="TraesJAG7D03G04273690"/>
</dbReference>
<sequence>MFSDYDLERLAAETEGKFHLPFYAHSEMMALLWSLMRKHIYMSLGYSGSDLRALCEEATMMSISELGAQNILSTKANQVLLLQFLNFVYRTANPAV</sequence>
<dbReference type="Pfam" id="PF17862">
    <property type="entry name" value="AAA_lid_3"/>
    <property type="match status" value="1"/>
</dbReference>
<dbReference type="Gramene" id="TraesRN7D0100140600.1">
    <property type="protein sequence ID" value="TraesRN7D0100140600.1"/>
    <property type="gene ID" value="TraesRN7D0100140600"/>
</dbReference>
<name>A0A3B6TCT3_WHEAT</name>
<dbReference type="Gramene" id="TraesLDM7D03G04296510.1">
    <property type="protein sequence ID" value="TraesLDM7D03G04296510.1"/>
    <property type="gene ID" value="TraesLDM7D03G04296510"/>
</dbReference>
<dbReference type="InterPro" id="IPR041569">
    <property type="entry name" value="AAA_lid_3"/>
</dbReference>
<dbReference type="Gramene" id="TraesLAC7D03G04237220.1">
    <property type="protein sequence ID" value="TraesLAC7D03G04237220.1"/>
    <property type="gene ID" value="TraesLAC7D03G04237220"/>
</dbReference>
<dbReference type="Gramene" id="TraesCLE_scaffold_083063_01G000400.1">
    <property type="protein sequence ID" value="TraesCLE_scaffold_083063_01G000400.1"/>
    <property type="gene ID" value="TraesCLE_scaffold_083063_01G000400"/>
</dbReference>
<dbReference type="Proteomes" id="UP000019116">
    <property type="component" value="Chromosome 7D"/>
</dbReference>
<dbReference type="Gramene" id="TraesROB_scaffold_014565_01G000100.1">
    <property type="protein sequence ID" value="TraesROB_scaffold_014565_01G000100.1"/>
    <property type="gene ID" value="TraesROB_scaffold_014565_01G000100"/>
</dbReference>
<dbReference type="Gramene" id="TraesPARA_EIv1.0_2517320.1">
    <property type="protein sequence ID" value="TraesPARA_EIv1.0_2517320.1.CDS"/>
    <property type="gene ID" value="TraesPARA_EIv1.0_2517320"/>
</dbReference>
<dbReference type="PaxDb" id="4565-Traes_7DS_B2C0E092E.1"/>
<dbReference type="Gramene" id="TraesJUL7D03G04333960.1">
    <property type="protein sequence ID" value="TraesJUL7D03G04333960.1"/>
    <property type="gene ID" value="TraesJUL7D03G04333960"/>
</dbReference>
<dbReference type="Gramene" id="TraesMAC7D03G04282700.1">
    <property type="protein sequence ID" value="TraesMAC7D03G04282700.1"/>
    <property type="gene ID" value="TraesMAC7D03G04282700"/>
</dbReference>
<evidence type="ECO:0000313" key="2">
    <source>
        <dbReference type="EnsemblPlants" id="TraesCS7D02G060300.1"/>
    </source>
</evidence>
<feature type="domain" description="AAA ATPase AAA+ lid" evidence="1">
    <location>
        <begin position="45"/>
        <end position="67"/>
    </location>
</feature>
<dbReference type="Gramene" id="TraesSTA7D03G04283030.1">
    <property type="protein sequence ID" value="TraesSTA7D03G04283030.1"/>
    <property type="gene ID" value="TraesSTA7D03G04283030"/>
</dbReference>
<dbReference type="OrthoDB" id="10251136at2759"/>
<evidence type="ECO:0000259" key="1">
    <source>
        <dbReference type="Pfam" id="PF17862"/>
    </source>
</evidence>
<dbReference type="STRING" id="4565.A0A3B6TCT3"/>
<dbReference type="Gramene" id="TraesSYM7D03G04343010.1">
    <property type="protein sequence ID" value="TraesSYM7D03G04343010.1"/>
    <property type="gene ID" value="TraesSYM7D03G04343010"/>
</dbReference>
<dbReference type="Gramene" id="TraesWEE_scaffold_026087_01G000100.1">
    <property type="protein sequence ID" value="TraesWEE_scaffold_026087_01G000100.1"/>
    <property type="gene ID" value="TraesWEE_scaffold_026087_01G000100"/>
</dbReference>
<evidence type="ECO:0000313" key="3">
    <source>
        <dbReference type="Proteomes" id="UP000019116"/>
    </source>
</evidence>
<dbReference type="Gramene" id="TraesCS7D03G0136700.1">
    <property type="protein sequence ID" value="TraesCS7D03G0136700.1.CDS"/>
    <property type="gene ID" value="TraesCS7D03G0136700"/>
</dbReference>
<dbReference type="Gramene" id="TraesARI7D03G04365630.1">
    <property type="protein sequence ID" value="TraesARI7D03G04365630.1"/>
    <property type="gene ID" value="TraesARI7D03G04365630"/>
</dbReference>
<reference evidence="2" key="2">
    <citation type="submission" date="2018-10" db="UniProtKB">
        <authorList>
            <consortium name="EnsemblPlants"/>
        </authorList>
    </citation>
    <scope>IDENTIFICATION</scope>
</reference>
<dbReference type="Gramene" id="TraesCAD_scaffold_016075_01G000400.1">
    <property type="protein sequence ID" value="TraesCAD_scaffold_016075_01G000400.1"/>
    <property type="gene ID" value="TraesCAD_scaffold_016075_01G000400"/>
</dbReference>
<dbReference type="Gramene" id="TraesCS7D02G060300.1">
    <property type="protein sequence ID" value="TraesCS7D02G060300.1"/>
    <property type="gene ID" value="TraesCS7D02G060300"/>
</dbReference>
<dbReference type="AlphaFoldDB" id="A0A3B6TCT3"/>
<organism evidence="2">
    <name type="scientific">Triticum aestivum</name>
    <name type="common">Wheat</name>
    <dbReference type="NCBI Taxonomy" id="4565"/>
    <lineage>
        <taxon>Eukaryota</taxon>
        <taxon>Viridiplantae</taxon>
        <taxon>Streptophyta</taxon>
        <taxon>Embryophyta</taxon>
        <taxon>Tracheophyta</taxon>
        <taxon>Spermatophyta</taxon>
        <taxon>Magnoliopsida</taxon>
        <taxon>Liliopsida</taxon>
        <taxon>Poales</taxon>
        <taxon>Poaceae</taxon>
        <taxon>BOP clade</taxon>
        <taxon>Pooideae</taxon>
        <taxon>Triticodae</taxon>
        <taxon>Triticeae</taxon>
        <taxon>Triticinae</taxon>
        <taxon>Triticum</taxon>
    </lineage>
</organism>
<reference evidence="2" key="1">
    <citation type="submission" date="2018-08" db="EMBL/GenBank/DDBJ databases">
        <authorList>
            <person name="Rossello M."/>
        </authorList>
    </citation>
    <scope>NUCLEOTIDE SEQUENCE [LARGE SCALE GENOMIC DNA]</scope>
    <source>
        <strain evidence="2">cv. Chinese Spring</strain>
    </source>
</reference>